<dbReference type="RefSeq" id="WP_091649900.1">
    <property type="nucleotide sequence ID" value="NZ_FNHQ01000012.1"/>
</dbReference>
<dbReference type="HAMAP" id="MF_01965">
    <property type="entry name" value="NADHX_dehydratase"/>
    <property type="match status" value="1"/>
</dbReference>
<name>A0A1G9VL51_9FIRM</name>
<evidence type="ECO:0000256" key="13">
    <source>
        <dbReference type="ARBA" id="ARBA00023268"/>
    </source>
</evidence>
<evidence type="ECO:0000313" key="23">
    <source>
        <dbReference type="Proteomes" id="UP000199309"/>
    </source>
</evidence>
<feature type="binding site" evidence="18">
    <location>
        <position position="178"/>
    </location>
    <ligand>
        <name>K(+)</name>
        <dbReference type="ChEBI" id="CHEBI:29103"/>
    </ligand>
</feature>
<dbReference type="NCBIfam" id="TIGR00197">
    <property type="entry name" value="yjeF_nterm"/>
    <property type="match status" value="1"/>
</dbReference>
<dbReference type="HAMAP" id="MF_01966">
    <property type="entry name" value="NADHX_epimerase"/>
    <property type="match status" value="1"/>
</dbReference>
<dbReference type="Gene3D" id="3.40.1190.20">
    <property type="match status" value="1"/>
</dbReference>
<gene>
    <name evidence="18" type="primary">nnrE</name>
    <name evidence="17" type="synonym">nnrD</name>
    <name evidence="22" type="ORF">SAMN05660299_01434</name>
</gene>
<feature type="binding site" evidence="17">
    <location>
        <position position="473"/>
    </location>
    <ligand>
        <name>(6S)-NADPHX</name>
        <dbReference type="ChEBI" id="CHEBI:64076"/>
    </ligand>
</feature>
<evidence type="ECO:0000256" key="16">
    <source>
        <dbReference type="ARBA" id="ARBA00049209"/>
    </source>
</evidence>
<evidence type="ECO:0000256" key="8">
    <source>
        <dbReference type="ARBA" id="ARBA00022857"/>
    </source>
</evidence>
<accession>A0A1G9VL51</accession>
<evidence type="ECO:0000256" key="9">
    <source>
        <dbReference type="ARBA" id="ARBA00022958"/>
    </source>
</evidence>
<evidence type="ECO:0000256" key="3">
    <source>
        <dbReference type="ARBA" id="ARBA00006001"/>
    </source>
</evidence>
<comment type="catalytic activity">
    <reaction evidence="1 18 19">
        <text>(6R)-NADHX = (6S)-NADHX</text>
        <dbReference type="Rhea" id="RHEA:32215"/>
        <dbReference type="ChEBI" id="CHEBI:64074"/>
        <dbReference type="ChEBI" id="CHEBI:64075"/>
        <dbReference type="EC" id="5.1.99.6"/>
    </reaction>
</comment>
<dbReference type="EC" id="4.2.1.136" evidence="19"/>
<protein>
    <recommendedName>
        <fullName evidence="19">Bifunctional NAD(P)H-hydrate repair enzyme</fullName>
    </recommendedName>
    <alternativeName>
        <fullName evidence="19">Nicotinamide nucleotide repair protein</fullName>
    </alternativeName>
    <domain>
        <recommendedName>
            <fullName evidence="19">ADP-dependent (S)-NAD(P)H-hydrate dehydratase</fullName>
            <ecNumber evidence="19">4.2.1.136</ecNumber>
        </recommendedName>
        <alternativeName>
            <fullName evidence="19">ADP-dependent NAD(P)HX dehydratase</fullName>
        </alternativeName>
    </domain>
    <domain>
        <recommendedName>
            <fullName evidence="19">NAD(P)H-hydrate epimerase</fullName>
            <ecNumber evidence="19">5.1.99.6</ecNumber>
        </recommendedName>
    </domain>
</protein>
<keyword evidence="5 18" id="KW-0479">Metal-binding</keyword>
<evidence type="ECO:0000256" key="7">
    <source>
        <dbReference type="ARBA" id="ARBA00022840"/>
    </source>
</evidence>
<comment type="cofactor">
    <cofactor evidence="17">
        <name>Mg(2+)</name>
        <dbReference type="ChEBI" id="CHEBI:18420"/>
    </cofactor>
</comment>
<dbReference type="InterPro" id="IPR000631">
    <property type="entry name" value="CARKD"/>
</dbReference>
<feature type="binding site" evidence="17">
    <location>
        <position position="285"/>
    </location>
    <ligand>
        <name>(6S)-NADPHX</name>
        <dbReference type="ChEBI" id="CHEBI:64076"/>
    </ligand>
</feature>
<dbReference type="InterPro" id="IPR004443">
    <property type="entry name" value="YjeF_N_dom"/>
</dbReference>
<comment type="similarity">
    <text evidence="17">Belongs to the NnrD/CARKD family.</text>
</comment>
<dbReference type="Pfam" id="PF03853">
    <property type="entry name" value="YjeF_N"/>
    <property type="match status" value="1"/>
</dbReference>
<comment type="similarity">
    <text evidence="3 19">In the N-terminal section; belongs to the NnrE/AIBP family.</text>
</comment>
<dbReference type="STRING" id="349095.SAMN05660299_01434"/>
<keyword evidence="8 17" id="KW-0521">NADP</keyword>
<comment type="cofactor">
    <cofactor evidence="18 19">
        <name>K(+)</name>
        <dbReference type="ChEBI" id="CHEBI:29103"/>
    </cofactor>
    <text evidence="18 19">Binds 1 potassium ion per subunit.</text>
</comment>
<evidence type="ECO:0000256" key="17">
    <source>
        <dbReference type="HAMAP-Rule" id="MF_01965"/>
    </source>
</evidence>
<dbReference type="Gene3D" id="3.40.50.10260">
    <property type="entry name" value="YjeF N-terminal domain"/>
    <property type="match status" value="1"/>
</dbReference>
<comment type="subunit">
    <text evidence="17">Homotetramer.</text>
</comment>
<dbReference type="GO" id="GO:0052856">
    <property type="term" value="F:NAD(P)HX epimerase activity"/>
    <property type="evidence" value="ECO:0007669"/>
    <property type="project" value="UniProtKB-UniRule"/>
</dbReference>
<proteinExistence type="inferred from homology"/>
<organism evidence="22 23">
    <name type="scientific">Megasphaera paucivorans</name>
    <dbReference type="NCBI Taxonomy" id="349095"/>
    <lineage>
        <taxon>Bacteria</taxon>
        <taxon>Bacillati</taxon>
        <taxon>Bacillota</taxon>
        <taxon>Negativicutes</taxon>
        <taxon>Veillonellales</taxon>
        <taxon>Veillonellaceae</taxon>
        <taxon>Megasphaera</taxon>
    </lineage>
</organism>
<feature type="binding site" evidence="18">
    <location>
        <begin position="142"/>
        <end position="148"/>
    </location>
    <ligand>
        <name>(6S)-NADPHX</name>
        <dbReference type="ChEBI" id="CHEBI:64076"/>
    </ligand>
</feature>
<evidence type="ECO:0000256" key="2">
    <source>
        <dbReference type="ARBA" id="ARBA00000909"/>
    </source>
</evidence>
<dbReference type="GO" id="GO:0005524">
    <property type="term" value="F:ATP binding"/>
    <property type="evidence" value="ECO:0007669"/>
    <property type="project" value="UniProtKB-UniRule"/>
</dbReference>
<dbReference type="EC" id="5.1.99.6" evidence="19"/>
<reference evidence="22 23" key="1">
    <citation type="submission" date="2016-10" db="EMBL/GenBank/DDBJ databases">
        <authorList>
            <person name="de Groot N.N."/>
        </authorList>
    </citation>
    <scope>NUCLEOTIDE SEQUENCE [LARGE SCALE GENOMIC DNA]</scope>
    <source>
        <strain evidence="22 23">DSM 16981</strain>
    </source>
</reference>
<dbReference type="CDD" id="cd01171">
    <property type="entry name" value="YXKO-related"/>
    <property type="match status" value="1"/>
</dbReference>
<dbReference type="SUPFAM" id="SSF53613">
    <property type="entry name" value="Ribokinase-like"/>
    <property type="match status" value="1"/>
</dbReference>
<keyword evidence="12 17" id="KW-0456">Lyase</keyword>
<sequence length="554" mass="59715">MKKLCTADQMHHMDQTAMYGKYKIAPVVLMENAGHAVVEKAKDLIISWHNKRVIVFCGKGNNGGDGFVIARHILAEGARVFVYVLGKDASYSTEANYHLQTLYAMAEEGSCVIENYAEGNEDNQQLHQRLKETDIIVDAIVGTGFHGQLHNPATFLVRCINDAAKNGKIKVIAVDIPTGVNTDTGEISGNGEEHTGEPIYADMTVTFGALKRGMQFYPGKKCCGSIVWDPIGMPVSLLRNREQNAAYLLETADIERVLCSRAPDSHKGTHGTIAVVSGSRDMIGAPLMTCRGAMRAGAGKIFLRVPEQTASYCIGKLPEIMVRGIGSGSEFSENDVFQILEEAKKWTVIAIGPGMGKNSKTKTFIQEVIRNTTCPIVIDADALNLIHSEKEFISPYGKRIIMTPHLAEFSRLSGVSIAEVKKDVIEAAKHFVHEWNVTLVLKGAPTVIVSSDAQTVYVNPTGNAGMAAGGMGDVLTGMIAAFAAHDGMPDLCAAACSGVFIHGAAGDYCYNKYGPYGYSPCEVADAIPRVIKALEIAGDTASEDRNLFGMMESI</sequence>
<dbReference type="Proteomes" id="UP000199309">
    <property type="component" value="Unassembled WGS sequence"/>
</dbReference>
<keyword evidence="13" id="KW-0511">Multifunctional enzyme</keyword>
<dbReference type="InterPro" id="IPR036652">
    <property type="entry name" value="YjeF_N_dom_sf"/>
</dbReference>
<keyword evidence="10 17" id="KW-0520">NAD</keyword>
<evidence type="ECO:0000256" key="5">
    <source>
        <dbReference type="ARBA" id="ARBA00022723"/>
    </source>
</evidence>
<feature type="domain" description="YjeF C-terminal" evidence="20">
    <location>
        <begin position="250"/>
        <end position="534"/>
    </location>
</feature>
<dbReference type="InterPro" id="IPR030677">
    <property type="entry name" value="Nnr"/>
</dbReference>
<comment type="caution">
    <text evidence="18">Lacks conserved residue(s) required for the propagation of feature annotation.</text>
</comment>
<evidence type="ECO:0000256" key="18">
    <source>
        <dbReference type="HAMAP-Rule" id="MF_01966"/>
    </source>
</evidence>
<evidence type="ECO:0000256" key="14">
    <source>
        <dbReference type="ARBA" id="ARBA00025153"/>
    </source>
</evidence>
<evidence type="ECO:0000256" key="6">
    <source>
        <dbReference type="ARBA" id="ARBA00022741"/>
    </source>
</evidence>
<dbReference type="GO" id="GO:0052855">
    <property type="term" value="F:ADP-dependent NAD(P)H-hydrate dehydratase activity"/>
    <property type="evidence" value="ECO:0007669"/>
    <property type="project" value="UniProtKB-UniRule"/>
</dbReference>
<feature type="domain" description="YjeF N-terminal" evidence="21">
    <location>
        <begin position="10"/>
        <end position="239"/>
    </location>
</feature>
<dbReference type="InterPro" id="IPR017953">
    <property type="entry name" value="Carbohydrate_kinase_pred_CS"/>
</dbReference>
<evidence type="ECO:0000256" key="15">
    <source>
        <dbReference type="ARBA" id="ARBA00048238"/>
    </source>
</evidence>
<evidence type="ECO:0000256" key="11">
    <source>
        <dbReference type="ARBA" id="ARBA00023235"/>
    </source>
</evidence>
<evidence type="ECO:0000259" key="20">
    <source>
        <dbReference type="PROSITE" id="PS51383"/>
    </source>
</evidence>
<dbReference type="InterPro" id="IPR029056">
    <property type="entry name" value="Ribokinase-like"/>
</dbReference>
<dbReference type="GO" id="GO:0046496">
    <property type="term" value="P:nicotinamide nucleotide metabolic process"/>
    <property type="evidence" value="ECO:0007669"/>
    <property type="project" value="UniProtKB-UniRule"/>
</dbReference>
<dbReference type="GO" id="GO:0046872">
    <property type="term" value="F:metal ion binding"/>
    <property type="evidence" value="ECO:0007669"/>
    <property type="project" value="UniProtKB-UniRule"/>
</dbReference>
<evidence type="ECO:0000256" key="12">
    <source>
        <dbReference type="ARBA" id="ARBA00023239"/>
    </source>
</evidence>
<dbReference type="PROSITE" id="PS51383">
    <property type="entry name" value="YJEF_C_3"/>
    <property type="match status" value="1"/>
</dbReference>
<comment type="similarity">
    <text evidence="18">Belongs to the NnrE/AIBP family.</text>
</comment>
<dbReference type="PANTHER" id="PTHR12592:SF0">
    <property type="entry name" value="ATP-DEPENDENT (S)-NAD(P)H-HYDRATE DEHYDRATASE"/>
    <property type="match status" value="1"/>
</dbReference>
<dbReference type="PIRSF" id="PIRSF017184">
    <property type="entry name" value="Nnr"/>
    <property type="match status" value="1"/>
</dbReference>
<dbReference type="PROSITE" id="PS51385">
    <property type="entry name" value="YJEF_N"/>
    <property type="match status" value="1"/>
</dbReference>
<feature type="binding site" evidence="17">
    <location>
        <position position="405"/>
    </location>
    <ligand>
        <name>(6S)-NADPHX</name>
        <dbReference type="ChEBI" id="CHEBI:64076"/>
    </ligand>
</feature>
<dbReference type="Pfam" id="PF01256">
    <property type="entry name" value="Carb_kinase"/>
    <property type="match status" value="1"/>
</dbReference>
<dbReference type="OrthoDB" id="9806925at2"/>
<keyword evidence="23" id="KW-1185">Reference proteome</keyword>
<evidence type="ECO:0000313" key="22">
    <source>
        <dbReference type="EMBL" id="SDM72555.1"/>
    </source>
</evidence>
<comment type="function">
    <text evidence="18">Catalyzes the epimerization of the S- and R-forms of NAD(P)HX, a damaged form of NAD(P)H that is a result of enzymatic or heat-dependent hydration. This is a prerequisite for the S-specific NAD(P)H-hydrate dehydratase to allow the repair of both epimers of NAD(P)HX.</text>
</comment>
<comment type="catalytic activity">
    <reaction evidence="16 17 19">
        <text>(6S)-NADPHX + ADP = AMP + phosphate + NADPH + H(+)</text>
        <dbReference type="Rhea" id="RHEA:32235"/>
        <dbReference type="ChEBI" id="CHEBI:15378"/>
        <dbReference type="ChEBI" id="CHEBI:43474"/>
        <dbReference type="ChEBI" id="CHEBI:57783"/>
        <dbReference type="ChEBI" id="CHEBI:64076"/>
        <dbReference type="ChEBI" id="CHEBI:456215"/>
        <dbReference type="ChEBI" id="CHEBI:456216"/>
        <dbReference type="EC" id="4.2.1.136"/>
    </reaction>
</comment>
<comment type="function">
    <text evidence="17">Catalyzes the dehydration of the S-form of NAD(P)HX at the expense of ADP, which is converted to AMP. Together with NAD(P)HX epimerase, which catalyzes the epimerization of the S- and R-forms, the enzyme allows the repair of both epimers of NAD(P)HX, a damaged form of NAD(P)H that is a result of enzymatic or heat-dependent hydration.</text>
</comment>
<keyword evidence="6 17" id="KW-0547">Nucleotide-binding</keyword>
<dbReference type="AlphaFoldDB" id="A0A1G9VL51"/>
<dbReference type="GO" id="GO:0110051">
    <property type="term" value="P:metabolite repair"/>
    <property type="evidence" value="ECO:0007669"/>
    <property type="project" value="TreeGrafter"/>
</dbReference>
<comment type="catalytic activity">
    <reaction evidence="2 18 19">
        <text>(6R)-NADPHX = (6S)-NADPHX</text>
        <dbReference type="Rhea" id="RHEA:32227"/>
        <dbReference type="ChEBI" id="CHEBI:64076"/>
        <dbReference type="ChEBI" id="CHEBI:64077"/>
        <dbReference type="EC" id="5.1.99.6"/>
    </reaction>
</comment>
<comment type="function">
    <text evidence="14 19">Bifunctional enzyme that catalyzes the epimerization of the S- and R-forms of NAD(P)HX and the dehydration of the S-form of NAD(P)HX at the expense of ADP, which is converted to AMP. This allows the repair of both epimers of NAD(P)HX, a damaged form of NAD(P)H that is a result of enzymatic or heat-dependent hydration.</text>
</comment>
<feature type="binding site" evidence="18">
    <location>
        <position position="62"/>
    </location>
    <ligand>
        <name>K(+)</name>
        <dbReference type="ChEBI" id="CHEBI:29103"/>
    </ligand>
</feature>
<keyword evidence="7 17" id="KW-0067">ATP-binding</keyword>
<feature type="binding site" evidence="18">
    <location>
        <begin position="61"/>
        <end position="65"/>
    </location>
    <ligand>
        <name>(6S)-NADPHX</name>
        <dbReference type="ChEBI" id="CHEBI:64076"/>
    </ligand>
</feature>
<evidence type="ECO:0000256" key="4">
    <source>
        <dbReference type="ARBA" id="ARBA00009524"/>
    </source>
</evidence>
<dbReference type="PROSITE" id="PS01050">
    <property type="entry name" value="YJEF_C_2"/>
    <property type="match status" value="1"/>
</dbReference>
<dbReference type="EMBL" id="FNHQ01000012">
    <property type="protein sequence ID" value="SDM72555.1"/>
    <property type="molecule type" value="Genomic_DNA"/>
</dbReference>
<comment type="catalytic activity">
    <reaction evidence="15 17 19">
        <text>(6S)-NADHX + ADP = AMP + phosphate + NADH + H(+)</text>
        <dbReference type="Rhea" id="RHEA:32223"/>
        <dbReference type="ChEBI" id="CHEBI:15378"/>
        <dbReference type="ChEBI" id="CHEBI:43474"/>
        <dbReference type="ChEBI" id="CHEBI:57945"/>
        <dbReference type="ChEBI" id="CHEBI:64074"/>
        <dbReference type="ChEBI" id="CHEBI:456215"/>
        <dbReference type="ChEBI" id="CHEBI:456216"/>
        <dbReference type="EC" id="4.2.1.136"/>
    </reaction>
</comment>
<evidence type="ECO:0000259" key="21">
    <source>
        <dbReference type="PROSITE" id="PS51385"/>
    </source>
</evidence>
<evidence type="ECO:0000256" key="10">
    <source>
        <dbReference type="ARBA" id="ARBA00023027"/>
    </source>
</evidence>
<feature type="binding site" evidence="17">
    <location>
        <position position="472"/>
    </location>
    <ligand>
        <name>AMP</name>
        <dbReference type="ChEBI" id="CHEBI:456215"/>
    </ligand>
</feature>
<feature type="binding site" evidence="18">
    <location>
        <position position="175"/>
    </location>
    <ligand>
        <name>(6S)-NADPHX</name>
        <dbReference type="ChEBI" id="CHEBI:64076"/>
    </ligand>
</feature>
<dbReference type="SUPFAM" id="SSF64153">
    <property type="entry name" value="YjeF N-terminal domain-like"/>
    <property type="match status" value="1"/>
</dbReference>
<evidence type="ECO:0000256" key="1">
    <source>
        <dbReference type="ARBA" id="ARBA00000013"/>
    </source>
</evidence>
<feature type="binding site" evidence="18">
    <location>
        <position position="138"/>
    </location>
    <ligand>
        <name>K(+)</name>
        <dbReference type="ChEBI" id="CHEBI:29103"/>
    </ligand>
</feature>
<feature type="binding site" evidence="17">
    <location>
        <begin position="442"/>
        <end position="446"/>
    </location>
    <ligand>
        <name>AMP</name>
        <dbReference type="ChEBI" id="CHEBI:456215"/>
    </ligand>
</feature>
<keyword evidence="9 18" id="KW-0630">Potassium</keyword>
<dbReference type="NCBIfam" id="TIGR00196">
    <property type="entry name" value="yjeF_cterm"/>
    <property type="match status" value="1"/>
</dbReference>
<comment type="similarity">
    <text evidence="4 19">In the C-terminal section; belongs to the NnrD/CARKD family.</text>
</comment>
<evidence type="ECO:0000256" key="19">
    <source>
        <dbReference type="PIRNR" id="PIRNR017184"/>
    </source>
</evidence>
<feature type="binding site" evidence="17">
    <location>
        <position position="354"/>
    </location>
    <ligand>
        <name>(6S)-NADPHX</name>
        <dbReference type="ChEBI" id="CHEBI:64076"/>
    </ligand>
</feature>
<keyword evidence="11 18" id="KW-0413">Isomerase</keyword>
<dbReference type="PANTHER" id="PTHR12592">
    <property type="entry name" value="ATP-DEPENDENT (S)-NAD(P)H-HYDRATE DEHYDRATASE FAMILY MEMBER"/>
    <property type="match status" value="1"/>
</dbReference>